<evidence type="ECO:0000256" key="6">
    <source>
        <dbReference type="SAM" id="MobiDB-lite"/>
    </source>
</evidence>
<dbReference type="InterPro" id="IPR055261">
    <property type="entry name" value="PI_transfer_N"/>
</dbReference>
<dbReference type="InterPro" id="IPR023393">
    <property type="entry name" value="START-like_dom_sf"/>
</dbReference>
<dbReference type="EMBL" id="RHFK02000013">
    <property type="protein sequence ID" value="TWW66252.1"/>
    <property type="molecule type" value="Genomic_DNA"/>
</dbReference>
<evidence type="ECO:0000313" key="9">
    <source>
        <dbReference type="Proteomes" id="UP000324091"/>
    </source>
</evidence>
<feature type="region of interest" description="Disordered" evidence="6">
    <location>
        <begin position="1455"/>
        <end position="1477"/>
    </location>
</feature>
<comment type="similarity">
    <text evidence="2">Belongs to the PtdIns transfer protein family. PI transfer class IIA subfamily.</text>
</comment>
<reference evidence="8 9" key="1">
    <citation type="submission" date="2019-04" db="EMBL/GenBank/DDBJ databases">
        <title>Chromosome genome assembly for Takifugu flavidus.</title>
        <authorList>
            <person name="Xiao S."/>
        </authorList>
    </citation>
    <scope>NUCLEOTIDE SEQUENCE [LARGE SCALE GENOMIC DNA]</scope>
    <source>
        <strain evidence="8">HTHZ2018</strain>
        <tissue evidence="8">Muscle</tissue>
    </source>
</reference>
<evidence type="ECO:0000256" key="4">
    <source>
        <dbReference type="ARBA" id="ARBA00022553"/>
    </source>
</evidence>
<dbReference type="GO" id="GO:0005737">
    <property type="term" value="C:cytoplasm"/>
    <property type="evidence" value="ECO:0007669"/>
    <property type="project" value="TreeGrafter"/>
</dbReference>
<dbReference type="FunFam" id="3.30.530.20:FF:000001">
    <property type="entry name" value="Phosphatidylinositol transfer protein membrane associated 2"/>
    <property type="match status" value="1"/>
</dbReference>
<evidence type="ECO:0000256" key="3">
    <source>
        <dbReference type="ARBA" id="ARBA00022481"/>
    </source>
</evidence>
<evidence type="ECO:0000313" key="8">
    <source>
        <dbReference type="EMBL" id="TWW66252.1"/>
    </source>
</evidence>
<dbReference type="CDD" id="cd08889">
    <property type="entry name" value="SRPBCC_PITPNM1-2_like"/>
    <property type="match status" value="1"/>
</dbReference>
<dbReference type="GO" id="GO:0035091">
    <property type="term" value="F:phosphatidylinositol binding"/>
    <property type="evidence" value="ECO:0007669"/>
    <property type="project" value="TreeGrafter"/>
</dbReference>
<dbReference type="Pfam" id="PF24695">
    <property type="entry name" value="PITM1-3"/>
    <property type="match status" value="1"/>
</dbReference>
<dbReference type="Pfam" id="PF02862">
    <property type="entry name" value="DDHD"/>
    <property type="match status" value="1"/>
</dbReference>
<evidence type="ECO:0000256" key="2">
    <source>
        <dbReference type="ARBA" id="ARBA00010316"/>
    </source>
</evidence>
<dbReference type="GO" id="GO:0008525">
    <property type="term" value="F:phosphatidylcholine transporter activity"/>
    <property type="evidence" value="ECO:0007669"/>
    <property type="project" value="TreeGrafter"/>
</dbReference>
<dbReference type="SUPFAM" id="SSF55961">
    <property type="entry name" value="Bet v1-like"/>
    <property type="match status" value="2"/>
</dbReference>
<dbReference type="InterPro" id="IPR001666">
    <property type="entry name" value="PI_transfer"/>
</dbReference>
<dbReference type="Proteomes" id="UP000324091">
    <property type="component" value="Chromosome 20"/>
</dbReference>
<evidence type="ECO:0000256" key="1">
    <source>
        <dbReference type="ARBA" id="ARBA00004184"/>
    </source>
</evidence>
<protein>
    <submittedName>
        <fullName evidence="8">Membrane-associated phosphatidylinositol transfer protein 2</fullName>
    </submittedName>
</protein>
<evidence type="ECO:0000259" key="7">
    <source>
        <dbReference type="PROSITE" id="PS51043"/>
    </source>
</evidence>
<keyword evidence="5" id="KW-0106">Calcium</keyword>
<name>A0A5C6NFD6_9TELE</name>
<feature type="domain" description="DDHD" evidence="7">
    <location>
        <begin position="781"/>
        <end position="1120"/>
    </location>
</feature>
<feature type="region of interest" description="Disordered" evidence="6">
    <location>
        <begin position="312"/>
        <end position="388"/>
    </location>
</feature>
<dbReference type="GO" id="GO:0008526">
    <property type="term" value="F:phosphatidylinositol transfer activity"/>
    <property type="evidence" value="ECO:0007669"/>
    <property type="project" value="TreeGrafter"/>
</dbReference>
<comment type="caution">
    <text evidence="8">The sequence shown here is derived from an EMBL/GenBank/DDBJ whole genome shotgun (WGS) entry which is preliminary data.</text>
</comment>
<keyword evidence="3" id="KW-0488">Methylation</keyword>
<feature type="compositionally biased region" description="Low complexity" evidence="6">
    <location>
        <begin position="1028"/>
        <end position="1055"/>
    </location>
</feature>
<keyword evidence="4" id="KW-0597">Phosphoprotein</keyword>
<gene>
    <name evidence="8" type="ORF">D4764_20G0002840</name>
</gene>
<proteinExistence type="inferred from homology"/>
<dbReference type="InterPro" id="IPR023214">
    <property type="entry name" value="HAD_sf"/>
</dbReference>
<sequence length="1477" mass="163518">MLIKEYRIPMPMSVEEYRIAQLYMIQVRGRLQSMRGREREARGRQGVQRHVGAHQQGAPTSRGRACVSRCRSAVLQKKSREESCGEGSGVEILENRPYQDGPGGSGQYTHKVYHIGKHIPSWFCAILPQAALRVEEESWNAYPYTRTRYTCPFVEKFSIDIETYYKPDTGRQGDVFNMSAAERRQRTVDPIDIVKDYIPPHEYLAEEDPKLYQSVKTRRGPLSDDWIEEINRDPAQAAVMCAYKLCKVEFRYWGMQSKIERFIHDVGLRKVMVRAHRQAWCWQDEWYGLTIEDIRQLELETQLALAKKMGHFSQNEEGGTETNGSSVGPDQDPGAETAGSPAEAEGGKLGDSLEGRRELTKQWSTSSRSSNRSSKRGGSPSHQSISEWRMQSIARDSEDSTDDEFFDAHEDFSDNEEMFVKDMTKWSSNDLMDKIETIEVEEAQDVLYQESGGPFAALRNEGPQTEDCSSQRCLQPSKIHVLVLVLHGGNILDTGSGEQNSKQGDENTLNGVFETVMRVHYPAALGRIAVRTVPCPAVCVDAFSLVSNLSPYSYDESCLSSSQDHIPLAALPLLATSAPQYQDAVATVILRANQVYGDFIKSLEGESFNGQVCVLGDCVGGILGFDALCSSSVTVSESQNSSRRGSTISVQVSVLMLMLMLTLTAHNCHSVWFPFLFACPRTRTFSPRASSSTASPPPRRPWKAAATSVGATSTSPARSGPDDPKRQLPRKRSDSSTYELDTIKHHQAFLSSLHSSVLLGEPGSRRSSNSTMLEGGSLGKFDFEVADFFLFGSPLGLVLALRKTVVPSLDGSEEKAGVRVSALRPACQQVYNLFHPADPSASRLEPLLDKRFHTLPPFSVPRYQRFPLGDGHSALLGDGDGAEQPPAPDGARRAASSRYQDPVVSETSILVPVLNWQLQTDESSHTHITVDGQGPSSTSPGVPHLRFNRRASEASLASQVSGLADSYTASNIATTHASEVRRTKRPRLMSRLALPYDRFAPRRAPPWSRHKPSRVFQNPSGAESEPGSDFSSDPTSDATSDVTDVTSDVTDCGSVPPSPGALKNIEQVASRWWGSKRIDYALYCPDALTAFPTVALPHLFHASYWESTDVVSFLLRQVMRHENSGILELDGKEVSEFTPSKPREKWLRKRTHVKIRNVTANHRVNDAVFTEDGAQTVMGRFMYGPLDMVTLTGEKIDIHIMTQPPSGEWVHFDAELTNSSGRVSYVIPEHKRLAIGVYPVKMVVRGDHTSADSYLTVVPRGTEFVVFSIDGSFAASVSIMGSDPKVRAGAVDVVRYWQDLGYLIVYVTGRPDMQKQRVVAWLSQHNFPHGVVSFCDGLVHDPLRHKANFLKSLIGEAHMRIFAAYGSTKDISVYLSIGLPPSHIYIVGRPTKKMQNQCQFISDGYASHLSQLEYNQRSRPAKSSAARMVLRKSSFGLSAAAGDFLRKRNHIFRTISAQQSGGRARSPPASRDGPSAR</sequence>
<dbReference type="FunFam" id="3.40.50.1000:FF:000173">
    <property type="entry name" value="Membrane-associated phosphatidylinositol transfer protein 2"/>
    <property type="match status" value="1"/>
</dbReference>
<dbReference type="Pfam" id="PF24694">
    <property type="entry name" value="LNS2_PITM1-3"/>
    <property type="match status" value="1"/>
</dbReference>
<dbReference type="Gene3D" id="3.40.50.1000">
    <property type="entry name" value="HAD superfamily/HAD-like"/>
    <property type="match status" value="1"/>
</dbReference>
<feature type="compositionally biased region" description="Low complexity" evidence="6">
    <location>
        <begin position="364"/>
        <end position="381"/>
    </location>
</feature>
<evidence type="ECO:0000256" key="5">
    <source>
        <dbReference type="ARBA" id="ARBA00022837"/>
    </source>
</evidence>
<dbReference type="PANTHER" id="PTHR10658:SF84">
    <property type="entry name" value="MEMBRANE-ASSOCIATED PHOSPHATIDYLINOSITOL TRANSFER PROTEIN 2"/>
    <property type="match status" value="1"/>
</dbReference>
<feature type="region of interest" description="Disordered" evidence="6">
    <location>
        <begin position="925"/>
        <end position="944"/>
    </location>
</feature>
<feature type="compositionally biased region" description="Basic and acidic residues" evidence="6">
    <location>
        <begin position="345"/>
        <end position="360"/>
    </location>
</feature>
<dbReference type="PROSITE" id="PS51043">
    <property type="entry name" value="DDHD"/>
    <property type="match status" value="1"/>
</dbReference>
<feature type="region of interest" description="Disordered" evidence="6">
    <location>
        <begin position="686"/>
        <end position="737"/>
    </location>
</feature>
<feature type="region of interest" description="Disordered" evidence="6">
    <location>
        <begin position="1001"/>
        <end position="1060"/>
    </location>
</feature>
<dbReference type="GO" id="GO:0012505">
    <property type="term" value="C:endomembrane system"/>
    <property type="evidence" value="ECO:0007669"/>
    <property type="project" value="UniProtKB-SubCell"/>
</dbReference>
<keyword evidence="9" id="KW-1185">Reference proteome</keyword>
<dbReference type="Gene3D" id="3.30.530.20">
    <property type="match status" value="2"/>
</dbReference>
<dbReference type="Pfam" id="PF02121">
    <property type="entry name" value="IP_trans"/>
    <property type="match status" value="2"/>
</dbReference>
<comment type="subcellular location">
    <subcellularLocation>
        <location evidence="1">Endomembrane system</location>
        <topology evidence="1">Peripheral membrane protein</topology>
    </subcellularLocation>
</comment>
<accession>A0A5C6NFD6</accession>
<dbReference type="SUPFAM" id="SSF56784">
    <property type="entry name" value="HAD-like"/>
    <property type="match status" value="1"/>
</dbReference>
<dbReference type="GO" id="GO:0031210">
    <property type="term" value="F:phosphatidylcholine binding"/>
    <property type="evidence" value="ECO:0007669"/>
    <property type="project" value="TreeGrafter"/>
</dbReference>
<dbReference type="SMART" id="SM00775">
    <property type="entry name" value="LNS2"/>
    <property type="match status" value="1"/>
</dbReference>
<dbReference type="InterPro" id="IPR036412">
    <property type="entry name" value="HAD-like_sf"/>
</dbReference>
<dbReference type="InterPro" id="IPR004177">
    <property type="entry name" value="DDHD_dom"/>
</dbReference>
<dbReference type="PANTHER" id="PTHR10658">
    <property type="entry name" value="PHOSPHATIDYLINOSITOL TRANSFER PROTEIN"/>
    <property type="match status" value="1"/>
</dbReference>
<organism evidence="8 9">
    <name type="scientific">Takifugu flavidus</name>
    <name type="common">sansaifugu</name>
    <dbReference type="NCBI Taxonomy" id="433684"/>
    <lineage>
        <taxon>Eukaryota</taxon>
        <taxon>Metazoa</taxon>
        <taxon>Chordata</taxon>
        <taxon>Craniata</taxon>
        <taxon>Vertebrata</taxon>
        <taxon>Euteleostomi</taxon>
        <taxon>Actinopterygii</taxon>
        <taxon>Neopterygii</taxon>
        <taxon>Teleostei</taxon>
        <taxon>Neoteleostei</taxon>
        <taxon>Acanthomorphata</taxon>
        <taxon>Eupercaria</taxon>
        <taxon>Tetraodontiformes</taxon>
        <taxon>Tetradontoidea</taxon>
        <taxon>Tetraodontidae</taxon>
        <taxon>Takifugu</taxon>
    </lineage>
</organism>
<feature type="compositionally biased region" description="Polar residues" evidence="6">
    <location>
        <begin position="312"/>
        <end position="328"/>
    </location>
</feature>
<feature type="compositionally biased region" description="Basic and acidic residues" evidence="6">
    <location>
        <begin position="720"/>
        <end position="734"/>
    </location>
</feature>
<dbReference type="GO" id="GO:0046872">
    <property type="term" value="F:metal ion binding"/>
    <property type="evidence" value="ECO:0007669"/>
    <property type="project" value="InterPro"/>
</dbReference>
<dbReference type="SMART" id="SM01127">
    <property type="entry name" value="DDHD"/>
    <property type="match status" value="1"/>
</dbReference>
<feature type="compositionally biased region" description="Low complexity" evidence="6">
    <location>
        <begin position="704"/>
        <end position="717"/>
    </location>
</feature>
<dbReference type="InterPro" id="IPR031315">
    <property type="entry name" value="LNS2/PITP"/>
</dbReference>
<feature type="region of interest" description="Disordered" evidence="6">
    <location>
        <begin position="871"/>
        <end position="900"/>
    </location>
</feature>